<reference evidence="6 7" key="1">
    <citation type="submission" date="2014-04" db="EMBL/GenBank/DDBJ databases">
        <title>Draft genome sequence of Photobacterium halotolerans S2753: a solonamide, ngercheumicin and holomycin producer.</title>
        <authorList>
            <person name="Machado H.R."/>
            <person name="Gram L."/>
        </authorList>
    </citation>
    <scope>NUCLEOTIDE SEQUENCE [LARGE SCALE GENOMIC DNA]</scope>
    <source>
        <strain evidence="6 7">S2753</strain>
    </source>
</reference>
<dbReference type="Gene3D" id="1.50.10.150">
    <property type="entry name" value="Voltage-dependent anion channel"/>
    <property type="match status" value="1"/>
</dbReference>
<dbReference type="Proteomes" id="UP000027192">
    <property type="component" value="Unassembled WGS sequence"/>
</dbReference>
<keyword evidence="2 5" id="KW-0812">Transmembrane</keyword>
<feature type="transmembrane region" description="Helical" evidence="5">
    <location>
        <begin position="218"/>
        <end position="239"/>
    </location>
</feature>
<feature type="transmembrane region" description="Helical" evidence="5">
    <location>
        <begin position="105"/>
        <end position="124"/>
    </location>
</feature>
<comment type="caution">
    <text evidence="6">The sequence shown here is derived from an EMBL/GenBank/DDBJ whole genome shotgun (WGS) entry which is preliminary data.</text>
</comment>
<feature type="transmembrane region" description="Helical" evidence="5">
    <location>
        <begin position="162"/>
        <end position="182"/>
    </location>
</feature>
<dbReference type="InterPro" id="IPR052951">
    <property type="entry name" value="Tellurite_res_ion_channel"/>
</dbReference>
<dbReference type="EMBL" id="JMIB01000037">
    <property type="protein sequence ID" value="KDM90203.1"/>
    <property type="molecule type" value="Genomic_DNA"/>
</dbReference>
<protein>
    <submittedName>
        <fullName evidence="6">C4-dicarboxylate ABC transporter</fullName>
    </submittedName>
</protein>
<evidence type="ECO:0000256" key="1">
    <source>
        <dbReference type="ARBA" id="ARBA00004141"/>
    </source>
</evidence>
<feature type="transmembrane region" description="Helical" evidence="5">
    <location>
        <begin position="251"/>
        <end position="269"/>
    </location>
</feature>
<feature type="transmembrane region" description="Helical" evidence="5">
    <location>
        <begin position="73"/>
        <end position="93"/>
    </location>
</feature>
<dbReference type="PANTHER" id="PTHR37955:SF1">
    <property type="entry name" value="DEP DOMAIN-CONTAINING PROTEIN"/>
    <property type="match status" value="1"/>
</dbReference>
<feature type="transmembrane region" description="Helical" evidence="5">
    <location>
        <begin position="194"/>
        <end position="212"/>
    </location>
</feature>
<dbReference type="OrthoDB" id="309023at2"/>
<feature type="transmembrane region" description="Helical" evidence="5">
    <location>
        <begin position="39"/>
        <end position="61"/>
    </location>
</feature>
<dbReference type="AlphaFoldDB" id="A0A066RS51"/>
<dbReference type="PANTHER" id="PTHR37955">
    <property type="entry name" value="TELLURITE RESISTANCE PROTEIN TEHA"/>
    <property type="match status" value="1"/>
</dbReference>
<dbReference type="InterPro" id="IPR004695">
    <property type="entry name" value="SLAC1/Mae1/Ssu1/TehA"/>
</dbReference>
<dbReference type="GO" id="GO:0005886">
    <property type="term" value="C:plasma membrane"/>
    <property type="evidence" value="ECO:0007669"/>
    <property type="project" value="TreeGrafter"/>
</dbReference>
<dbReference type="STRING" id="1654360.EA58_18700"/>
<evidence type="ECO:0000256" key="2">
    <source>
        <dbReference type="ARBA" id="ARBA00022692"/>
    </source>
</evidence>
<dbReference type="CDD" id="cd09325">
    <property type="entry name" value="TDT_C4-dicarb_trans"/>
    <property type="match status" value="1"/>
</dbReference>
<evidence type="ECO:0000313" key="6">
    <source>
        <dbReference type="EMBL" id="KDM90203.1"/>
    </source>
</evidence>
<comment type="subcellular location">
    <subcellularLocation>
        <location evidence="1">Membrane</location>
        <topology evidence="1">Multi-pass membrane protein</topology>
    </subcellularLocation>
</comment>
<dbReference type="RefSeq" id="WP_036756010.1">
    <property type="nucleotide sequence ID" value="NZ_JAGSGC010000019.1"/>
</dbReference>
<evidence type="ECO:0000313" key="7">
    <source>
        <dbReference type="Proteomes" id="UP000027192"/>
    </source>
</evidence>
<feature type="transmembrane region" description="Helical" evidence="5">
    <location>
        <begin position="289"/>
        <end position="314"/>
    </location>
</feature>
<keyword evidence="4 5" id="KW-0472">Membrane</keyword>
<accession>A0A066RS51</accession>
<name>A0A066RS51_9GAMM</name>
<evidence type="ECO:0000256" key="4">
    <source>
        <dbReference type="ARBA" id="ARBA00023136"/>
    </source>
</evidence>
<sequence>MRRHWKHRIAAMPTPMAGLALAIASLGWCWENALPFHGLAQLGSAAIAALMLLGLAVKFALHPQLLWQDLKHPVVGSVVPTFSMAVMVVSHALGPFAPSFGQGLWLGAVVMHLIFLACFVYHRFSGFSLHHMVPSWFVPPVGIIVADVTFPGGMMGPLAHGLLVFGLSAYALMLPVMLYRLILGHEVPDAAKPTIAILAAPASLSLAGYLTMATQPSVLMVALLASIGLLMTLVIYLAFFRLLRLPFSPAYAAFTFPMVIGATALYKTAHWMSTQPLLSAYTEQVHMLALAELFIATVVVGYVIVRYLTFYCTARRPLSRPAM</sequence>
<dbReference type="GO" id="GO:0046583">
    <property type="term" value="F:monoatomic cation efflux transmembrane transporter activity"/>
    <property type="evidence" value="ECO:0007669"/>
    <property type="project" value="TreeGrafter"/>
</dbReference>
<dbReference type="InterPro" id="IPR038665">
    <property type="entry name" value="Voltage-dep_anion_channel_sf"/>
</dbReference>
<proteinExistence type="predicted"/>
<organism evidence="6 7">
    <name type="scientific">Photobacterium galatheae</name>
    <dbReference type="NCBI Taxonomy" id="1654360"/>
    <lineage>
        <taxon>Bacteria</taxon>
        <taxon>Pseudomonadati</taxon>
        <taxon>Pseudomonadota</taxon>
        <taxon>Gammaproteobacteria</taxon>
        <taxon>Vibrionales</taxon>
        <taxon>Vibrionaceae</taxon>
        <taxon>Photobacterium</taxon>
    </lineage>
</organism>
<gene>
    <name evidence="6" type="ORF">EA58_18700</name>
</gene>
<keyword evidence="3 5" id="KW-1133">Transmembrane helix</keyword>
<dbReference type="Pfam" id="PF03595">
    <property type="entry name" value="SLAC1"/>
    <property type="match status" value="1"/>
</dbReference>
<evidence type="ECO:0000256" key="3">
    <source>
        <dbReference type="ARBA" id="ARBA00022989"/>
    </source>
</evidence>
<keyword evidence="7" id="KW-1185">Reference proteome</keyword>
<evidence type="ECO:0000256" key="5">
    <source>
        <dbReference type="SAM" id="Phobius"/>
    </source>
</evidence>